<evidence type="ECO:0000313" key="1">
    <source>
        <dbReference type="EMBL" id="KAJ6263403.1"/>
    </source>
</evidence>
<gene>
    <name evidence="1" type="ORF">Dda_1966</name>
</gene>
<comment type="caution">
    <text evidence="1">The sequence shown here is derived from an EMBL/GenBank/DDBJ whole genome shotgun (WGS) entry which is preliminary data.</text>
</comment>
<proteinExistence type="predicted"/>
<dbReference type="Proteomes" id="UP001221413">
    <property type="component" value="Unassembled WGS sequence"/>
</dbReference>
<reference evidence="1" key="1">
    <citation type="submission" date="2023-01" db="EMBL/GenBank/DDBJ databases">
        <title>The chitinases involved in constricting ring structure development in the nematode-trapping fungus Drechslerella dactyloides.</title>
        <authorList>
            <person name="Wang R."/>
            <person name="Zhang L."/>
            <person name="Tang P."/>
            <person name="Li S."/>
            <person name="Liang L."/>
        </authorList>
    </citation>
    <scope>NUCLEOTIDE SEQUENCE</scope>
    <source>
        <strain evidence="1">YMF1.00031</strain>
    </source>
</reference>
<protein>
    <submittedName>
        <fullName evidence="1">Uncharacterized protein</fullName>
    </submittedName>
</protein>
<evidence type="ECO:0000313" key="2">
    <source>
        <dbReference type="Proteomes" id="UP001221413"/>
    </source>
</evidence>
<dbReference type="EMBL" id="JAQGDS010000002">
    <property type="protein sequence ID" value="KAJ6263403.1"/>
    <property type="molecule type" value="Genomic_DNA"/>
</dbReference>
<dbReference type="AlphaFoldDB" id="A0AAD6J2V2"/>
<name>A0AAD6J2V2_DREDA</name>
<organism evidence="1 2">
    <name type="scientific">Drechslerella dactyloides</name>
    <name type="common">Nematode-trapping fungus</name>
    <name type="synonym">Arthrobotrys dactyloides</name>
    <dbReference type="NCBI Taxonomy" id="74499"/>
    <lineage>
        <taxon>Eukaryota</taxon>
        <taxon>Fungi</taxon>
        <taxon>Dikarya</taxon>
        <taxon>Ascomycota</taxon>
        <taxon>Pezizomycotina</taxon>
        <taxon>Orbiliomycetes</taxon>
        <taxon>Orbiliales</taxon>
        <taxon>Orbiliaceae</taxon>
        <taxon>Drechslerella</taxon>
    </lineage>
</organism>
<sequence length="171" mass="18918">MTQRFPSPYKLVIGRHEPPGEDRFTIIDTLENPFATTKEGTRSLFKLSNCCTGSLQRFHTTLDNINGSRELEGTGCKYYLVGLDVDFNPDNAWIHRCYVLKLANCEAEFRAAVGRDVYTPDTSGSSTPVATLYQNRTVHIRKSETPANHPGCECSPSLYPSGVTLDAIAPS</sequence>
<keyword evidence="2" id="KW-1185">Reference proteome</keyword>
<accession>A0AAD6J2V2</accession>